<dbReference type="PANTHER" id="PTHR41774:SF1">
    <property type="entry name" value="NGG1P INTERACTING FACTOR NIF3"/>
    <property type="match status" value="1"/>
</dbReference>
<organism evidence="1 2">
    <name type="scientific">Oceanobacillus jeddahense</name>
    <dbReference type="NCBI Taxonomy" id="1462527"/>
    <lineage>
        <taxon>Bacteria</taxon>
        <taxon>Bacillati</taxon>
        <taxon>Bacillota</taxon>
        <taxon>Bacilli</taxon>
        <taxon>Bacillales</taxon>
        <taxon>Bacillaceae</taxon>
        <taxon>Oceanobacillus</taxon>
    </lineage>
</organism>
<dbReference type="RefSeq" id="WP_256710373.1">
    <property type="nucleotide sequence ID" value="NZ_CP101914.1"/>
</dbReference>
<dbReference type="InterPro" id="IPR036069">
    <property type="entry name" value="DUF34/NIF3_sf"/>
</dbReference>
<dbReference type="EMBL" id="CP101914">
    <property type="protein sequence ID" value="UUI05534.1"/>
    <property type="molecule type" value="Genomic_DNA"/>
</dbReference>
<reference evidence="1" key="1">
    <citation type="submission" date="2022-07" db="EMBL/GenBank/DDBJ databases">
        <title>FELIX.</title>
        <authorList>
            <person name="Wan K.H."/>
            <person name="Park S."/>
            <person name="Lawrence Q."/>
            <person name="Eichenberger J.P."/>
            <person name="Booth B.W."/>
            <person name="Piaggio A.J."/>
            <person name="Chandler J.C."/>
            <person name="Franklin A.B."/>
            <person name="Celniker S.E."/>
        </authorList>
    </citation>
    <scope>NUCLEOTIDE SEQUENCE</scope>
    <source>
        <strain evidence="1">QA-1986 374</strain>
    </source>
</reference>
<keyword evidence="2" id="KW-1185">Reference proteome</keyword>
<dbReference type="InterPro" id="IPR015867">
    <property type="entry name" value="N-reg_PII/ATP_PRibTrfase_C"/>
</dbReference>
<dbReference type="PANTHER" id="PTHR41774">
    <property type="match status" value="1"/>
</dbReference>
<dbReference type="Proteomes" id="UP001059773">
    <property type="component" value="Chromosome"/>
</dbReference>
<gene>
    <name evidence="1" type="ORF">NP439_09520</name>
</gene>
<accession>A0ABY5JZK5</accession>
<sequence length="106" mass="12077">MENKYVKVEVLLPEVYIEKVRDALNAIGVLRVGNYDHVISYSAVKGYWRPLEGATPFNVPVGEISFGTECKMEFNCLYQNIKDVENTIRSVHPYEEPVINVVSLLN</sequence>
<proteinExistence type="predicted"/>
<name>A0ABY5JZK5_9BACI</name>
<dbReference type="Gene3D" id="3.30.70.120">
    <property type="match status" value="1"/>
</dbReference>
<dbReference type="SUPFAM" id="SSF102705">
    <property type="entry name" value="NIF3 (NGG1p interacting factor 3)-like"/>
    <property type="match status" value="1"/>
</dbReference>
<evidence type="ECO:0000313" key="1">
    <source>
        <dbReference type="EMBL" id="UUI05534.1"/>
    </source>
</evidence>
<evidence type="ECO:0000313" key="2">
    <source>
        <dbReference type="Proteomes" id="UP001059773"/>
    </source>
</evidence>
<protein>
    <submittedName>
        <fullName evidence="1">Cytochrome C biogenesis protein</fullName>
    </submittedName>
</protein>